<feature type="region of interest" description="Disordered" evidence="1">
    <location>
        <begin position="892"/>
        <end position="918"/>
    </location>
</feature>
<reference evidence="2" key="1">
    <citation type="journal article" date="2021" name="Mol. Ecol. Resour.">
        <title>Apolygus lucorum genome provides insights into omnivorousness and mesophyll feeding.</title>
        <authorList>
            <person name="Liu Y."/>
            <person name="Liu H."/>
            <person name="Wang H."/>
            <person name="Huang T."/>
            <person name="Liu B."/>
            <person name="Yang B."/>
            <person name="Yin L."/>
            <person name="Li B."/>
            <person name="Zhang Y."/>
            <person name="Zhang S."/>
            <person name="Jiang F."/>
            <person name="Zhang X."/>
            <person name="Ren Y."/>
            <person name="Wang B."/>
            <person name="Wang S."/>
            <person name="Lu Y."/>
            <person name="Wu K."/>
            <person name="Fan W."/>
            <person name="Wang G."/>
        </authorList>
    </citation>
    <scope>NUCLEOTIDE SEQUENCE</scope>
    <source>
        <strain evidence="2">12Hb</strain>
    </source>
</reference>
<comment type="caution">
    <text evidence="2">The sequence shown here is derived from an EMBL/GenBank/DDBJ whole genome shotgun (WGS) entry which is preliminary data.</text>
</comment>
<feature type="compositionally biased region" description="Basic and acidic residues" evidence="1">
    <location>
        <begin position="230"/>
        <end position="243"/>
    </location>
</feature>
<protein>
    <submittedName>
        <fullName evidence="2">Uncharacterized protein</fullName>
    </submittedName>
</protein>
<evidence type="ECO:0000256" key="1">
    <source>
        <dbReference type="SAM" id="MobiDB-lite"/>
    </source>
</evidence>
<feature type="compositionally biased region" description="Polar residues" evidence="1">
    <location>
        <begin position="896"/>
        <end position="912"/>
    </location>
</feature>
<feature type="region of interest" description="Disordered" evidence="1">
    <location>
        <begin position="593"/>
        <end position="678"/>
    </location>
</feature>
<proteinExistence type="predicted"/>
<feature type="compositionally biased region" description="Polar residues" evidence="1">
    <location>
        <begin position="439"/>
        <end position="462"/>
    </location>
</feature>
<accession>A0A8S9XLP4</accession>
<dbReference type="EMBL" id="WIXP02000006">
    <property type="protein sequence ID" value="KAF6209201.1"/>
    <property type="molecule type" value="Genomic_DNA"/>
</dbReference>
<evidence type="ECO:0000313" key="2">
    <source>
        <dbReference type="EMBL" id="KAF6209201.1"/>
    </source>
</evidence>
<feature type="region of interest" description="Disordered" evidence="1">
    <location>
        <begin position="430"/>
        <end position="465"/>
    </location>
</feature>
<feature type="compositionally biased region" description="Polar residues" evidence="1">
    <location>
        <begin position="655"/>
        <end position="675"/>
    </location>
</feature>
<feature type="region of interest" description="Disordered" evidence="1">
    <location>
        <begin position="507"/>
        <end position="544"/>
    </location>
</feature>
<dbReference type="Proteomes" id="UP000466442">
    <property type="component" value="Unassembled WGS sequence"/>
</dbReference>
<feature type="compositionally biased region" description="Basic and acidic residues" evidence="1">
    <location>
        <begin position="507"/>
        <end position="517"/>
    </location>
</feature>
<feature type="region of interest" description="Disordered" evidence="1">
    <location>
        <begin position="945"/>
        <end position="968"/>
    </location>
</feature>
<evidence type="ECO:0000313" key="3">
    <source>
        <dbReference type="Proteomes" id="UP000466442"/>
    </source>
</evidence>
<keyword evidence="3" id="KW-1185">Reference proteome</keyword>
<gene>
    <name evidence="2" type="ORF">GE061_014946</name>
</gene>
<organism evidence="2 3">
    <name type="scientific">Apolygus lucorum</name>
    <name type="common">Small green plant bug</name>
    <name type="synonym">Lygocoris lucorum</name>
    <dbReference type="NCBI Taxonomy" id="248454"/>
    <lineage>
        <taxon>Eukaryota</taxon>
        <taxon>Metazoa</taxon>
        <taxon>Ecdysozoa</taxon>
        <taxon>Arthropoda</taxon>
        <taxon>Hexapoda</taxon>
        <taxon>Insecta</taxon>
        <taxon>Pterygota</taxon>
        <taxon>Neoptera</taxon>
        <taxon>Paraneoptera</taxon>
        <taxon>Hemiptera</taxon>
        <taxon>Heteroptera</taxon>
        <taxon>Panheteroptera</taxon>
        <taxon>Cimicomorpha</taxon>
        <taxon>Miridae</taxon>
        <taxon>Mirini</taxon>
        <taxon>Apolygus</taxon>
    </lineage>
</organism>
<feature type="region of interest" description="Disordered" evidence="1">
    <location>
        <begin position="209"/>
        <end position="258"/>
    </location>
</feature>
<name>A0A8S9XLP4_APOLU</name>
<sequence length="1379" mass="152725">MQGLFNKQRFITSLFSNGVLSKTDVITVCYRRQVISSRCALHHGKGITYKIQGGRGSGSGPNARFPRPSSSKFHKKSCWLKKPKSRKSCGSTCTVTKSRKGKIIFRVTRQPLPKVIPEEHTDKPSSNFKNSINKVFESKLVRARKSRNGFNDAKSPVDKLSLPDFKDTSIVSTGHKKTSKNVFVKEIQKSRSAESQYIVKHIQVVKSEKISTPEKTKKINSYSKQIGVSDKTKLSSKTSKDAPKASPNPKKLKKVRSRPLNFSSSEMLYSNADNSIKLGADKIKKSDSSFKKCEEQRESVNIGVKDVNHGNTVEEALVEENSLIQPVDENVDSTIKLFFGSNSKSDSTNIGSSFSETVNNLLKMGNDGTALDSECAGGRLDLQCIQLDKNIDIRALDTKPELGRAENNRGDVKKSDCFNQSTLFSKIVTGDTKDGLNKAPQQSPQVTSKAERSTSTSRNVQTLKRGDNVTLHKYVDLKRPIRQETVEFDTTVIEQKGRRITKIKPKHDSNLRKKESNRSLTSNKNKIHDSRGSNKAVKSPGNTKVESYVLSKPKDAALDNVLIIPEDGKQIRQFENNLKKNFQINRENDVIPQDGRKITGDYDWSNKGRSNQQVGDGGKPNFKSAGFVLPQETNTNRKSEAKTDAFNLGSEPRTNKNVNEYSGDTGRSQNDMKQQQSREDRMYGVLNPKKIEGDLMKDSRNQIERKESSQYISRPSHIKDNPIFDSSVGVNKHVFVNKNLNTNIPTDYRSNLKDKTERYEARLGKKSPKSVDNVTTKQDVMKSLTQKMSGNRMFRTEELKVERTVPDSQMAVEQVKQTSLESQNASTSNNNTIWRSLLPFYSSNSNDQQKTEDSHLLQSVFSGSLDAVKENPGVSRQGDEVAQWSRKVTKMKFHPQSGTEPVQTQSTTNSFPDQGIQPSAVPKIAATSETATAIVLKARLAQNPPESVTINPPQSPTMPNSFSQSLPSRTTNVGVKAADRLDIPANVINSGLQIGPLAKERADLIYPSNSSLAVGTQAAGHLPVINKIDSYSVNSGISHANGGYPSNIGINMPKASFPPPCNSCQNTTMMPSGSLASDGCNMPKATFPPLCNTCQNSPMMLTGNPSNSSSDGSKCVSPPPCNPCESPSSPQPDCFSCPTCKPEFPPPCPPNNPCSSPQRAENSCYDPCKPVTKSKTHTILDISNLPRPPTPICIDCVPKNKPCFPPECPQQCKETTRSCLNNAEGKDISFVSWRAFANYTYWSMKCLFTGLFENFLTLLKARILRVSEFKKKSICEKPVHPQGCVMQSSVIRPRKTNYKVSVAKSHDIVNSKLQKVQPRTTNRVRKRSHVVKSMKKSVLDERSKRAISAEQEKRRAIGVKAPPALAYSEVLNIVFSQKK</sequence>
<feature type="compositionally biased region" description="Basic and acidic residues" evidence="1">
    <location>
        <begin position="593"/>
        <end position="606"/>
    </location>
</feature>